<dbReference type="RefSeq" id="WP_188951980.1">
    <property type="nucleotide sequence ID" value="NZ_BMIB01000002.1"/>
</dbReference>
<gene>
    <name evidence="1" type="ORF">GCM10011379_20990</name>
</gene>
<organism evidence="1 2">
    <name type="scientific">Filimonas zeae</name>
    <dbReference type="NCBI Taxonomy" id="1737353"/>
    <lineage>
        <taxon>Bacteria</taxon>
        <taxon>Pseudomonadati</taxon>
        <taxon>Bacteroidota</taxon>
        <taxon>Chitinophagia</taxon>
        <taxon>Chitinophagales</taxon>
        <taxon>Chitinophagaceae</taxon>
        <taxon>Filimonas</taxon>
    </lineage>
</organism>
<accession>A0A917IZS6</accession>
<reference evidence="1" key="2">
    <citation type="submission" date="2020-09" db="EMBL/GenBank/DDBJ databases">
        <authorList>
            <person name="Sun Q."/>
            <person name="Zhou Y."/>
        </authorList>
    </citation>
    <scope>NUCLEOTIDE SEQUENCE</scope>
    <source>
        <strain evidence="1">CGMCC 1.15290</strain>
    </source>
</reference>
<evidence type="ECO:0000313" key="2">
    <source>
        <dbReference type="Proteomes" id="UP000627292"/>
    </source>
</evidence>
<dbReference type="Proteomes" id="UP000627292">
    <property type="component" value="Unassembled WGS sequence"/>
</dbReference>
<proteinExistence type="predicted"/>
<comment type="caution">
    <text evidence="1">The sequence shown here is derived from an EMBL/GenBank/DDBJ whole genome shotgun (WGS) entry which is preliminary data.</text>
</comment>
<name>A0A917IZS6_9BACT</name>
<reference evidence="1" key="1">
    <citation type="journal article" date="2014" name="Int. J. Syst. Evol. Microbiol.">
        <title>Complete genome sequence of Corynebacterium casei LMG S-19264T (=DSM 44701T), isolated from a smear-ripened cheese.</title>
        <authorList>
            <consortium name="US DOE Joint Genome Institute (JGI-PGF)"/>
            <person name="Walter F."/>
            <person name="Albersmeier A."/>
            <person name="Kalinowski J."/>
            <person name="Ruckert C."/>
        </authorList>
    </citation>
    <scope>NUCLEOTIDE SEQUENCE</scope>
    <source>
        <strain evidence="1">CGMCC 1.15290</strain>
    </source>
</reference>
<dbReference type="AlphaFoldDB" id="A0A917IZS6"/>
<evidence type="ECO:0000313" key="1">
    <source>
        <dbReference type="EMBL" id="GGH66627.1"/>
    </source>
</evidence>
<sequence>MEMTFEITHTPESYVMMELFNHSLQEVLQHFVNNVSIQNYKTTKKEHVKRATFAFYKLAEAHKIDEFVGD</sequence>
<dbReference type="EMBL" id="BMIB01000002">
    <property type="protein sequence ID" value="GGH66627.1"/>
    <property type="molecule type" value="Genomic_DNA"/>
</dbReference>
<protein>
    <submittedName>
        <fullName evidence="1">Uncharacterized protein</fullName>
    </submittedName>
</protein>
<keyword evidence="2" id="KW-1185">Reference proteome</keyword>